<evidence type="ECO:0000313" key="6">
    <source>
        <dbReference type="Proteomes" id="UP000177913"/>
    </source>
</evidence>
<feature type="domain" description="Predicted membrane protein YciQ-like C-terminal" evidence="4">
    <location>
        <begin position="217"/>
        <end position="415"/>
    </location>
</feature>
<feature type="transmembrane region" description="Helical" evidence="2">
    <location>
        <begin position="163"/>
        <end position="182"/>
    </location>
</feature>
<proteinExistence type="predicted"/>
<dbReference type="EMBL" id="MFZO01000033">
    <property type="protein sequence ID" value="OGK24455.1"/>
    <property type="molecule type" value="Genomic_DNA"/>
</dbReference>
<accession>A0A1F7H041</accession>
<keyword evidence="2" id="KW-0812">Transmembrane</keyword>
<evidence type="ECO:0000256" key="2">
    <source>
        <dbReference type="SAM" id="Phobius"/>
    </source>
</evidence>
<evidence type="ECO:0008006" key="7">
    <source>
        <dbReference type="Google" id="ProtNLM"/>
    </source>
</evidence>
<dbReference type="Pfam" id="PF09972">
    <property type="entry name" value="DUF2207"/>
    <property type="match status" value="1"/>
</dbReference>
<gene>
    <name evidence="5" type="ORF">A3C25_04540</name>
</gene>
<dbReference type="Pfam" id="PF20990">
    <property type="entry name" value="DUF2207_C"/>
    <property type="match status" value="1"/>
</dbReference>
<name>A0A1F7H041_9BACT</name>
<evidence type="ECO:0000259" key="4">
    <source>
        <dbReference type="Pfam" id="PF20990"/>
    </source>
</evidence>
<feature type="region of interest" description="Disordered" evidence="1">
    <location>
        <begin position="454"/>
        <end position="484"/>
    </location>
</feature>
<sequence length="484" mass="53781">MIFEKISVTDEKEEPYPYKEIDENGKLRLKIGDPDKTITGLHTYIIRYQVSGALTYFSDHDELYWNATGNEWTVPIASLTSGVRLPVGAAPIEISATCYTGSVGSTSRDCEVNKTDNNVSFNTNGILQPNQGFTVVVGFPKNIVSVLEPKPYVGFWETTLGKIVIAVIIFAAFLWYVVYPIWIPIKWLREGRDPNPIGTGETKAWFDPPKTKPGRPLTSEETGALVDERVDMPDISAMIVSVAQKGFLKIEEREKNNFYLVKRKDFAGDASILQLEKSFLDGIFQSSNEISLKKRKLSLYTAVEEAKKKIYEQLVKERFFAKNPNSIRIFYTVIGILALTTANFPLVFSAFFFGRHMPKKTPLGVEAKNVAKSLRNFLSSQERQLEFQAKNQLFFEKLLPYAVAFGVERIWAERFKDIQMVTPDWYSGYGAARFNSVYFTNSLNSSFSSLQSAATPTTSSTGHSSGFSGGSSGGGGGGGGGGSW</sequence>
<evidence type="ECO:0000256" key="1">
    <source>
        <dbReference type="SAM" id="MobiDB-lite"/>
    </source>
</evidence>
<keyword evidence="2" id="KW-0472">Membrane</keyword>
<dbReference type="Proteomes" id="UP000177913">
    <property type="component" value="Unassembled WGS sequence"/>
</dbReference>
<keyword evidence="2" id="KW-1133">Transmembrane helix</keyword>
<dbReference type="InterPro" id="IPR018702">
    <property type="entry name" value="DUF2207"/>
</dbReference>
<feature type="compositionally biased region" description="Low complexity" evidence="1">
    <location>
        <begin position="454"/>
        <end position="466"/>
    </location>
</feature>
<comment type="caution">
    <text evidence="5">The sequence shown here is derived from an EMBL/GenBank/DDBJ whole genome shotgun (WGS) entry which is preliminary data.</text>
</comment>
<feature type="domain" description="DUF2207" evidence="3">
    <location>
        <begin position="13"/>
        <end position="139"/>
    </location>
</feature>
<feature type="compositionally biased region" description="Gly residues" evidence="1">
    <location>
        <begin position="467"/>
        <end position="484"/>
    </location>
</feature>
<evidence type="ECO:0000313" key="5">
    <source>
        <dbReference type="EMBL" id="OGK24455.1"/>
    </source>
</evidence>
<organism evidence="5 6">
    <name type="scientific">Candidatus Roizmanbacteria bacterium RIFCSPHIGHO2_02_FULL_38_11</name>
    <dbReference type="NCBI Taxonomy" id="1802039"/>
    <lineage>
        <taxon>Bacteria</taxon>
        <taxon>Candidatus Roizmaniibacteriota</taxon>
    </lineage>
</organism>
<dbReference type="InterPro" id="IPR048389">
    <property type="entry name" value="YciQ-like_C"/>
</dbReference>
<feature type="transmembrane region" description="Helical" evidence="2">
    <location>
        <begin position="329"/>
        <end position="353"/>
    </location>
</feature>
<protein>
    <recommendedName>
        <fullName evidence="7">DUF2207 domain-containing protein</fullName>
    </recommendedName>
</protein>
<evidence type="ECO:0000259" key="3">
    <source>
        <dbReference type="Pfam" id="PF09972"/>
    </source>
</evidence>
<dbReference type="AlphaFoldDB" id="A0A1F7H041"/>
<feature type="region of interest" description="Disordered" evidence="1">
    <location>
        <begin position="199"/>
        <end position="219"/>
    </location>
</feature>
<reference evidence="5 6" key="1">
    <citation type="journal article" date="2016" name="Nat. Commun.">
        <title>Thousands of microbial genomes shed light on interconnected biogeochemical processes in an aquifer system.</title>
        <authorList>
            <person name="Anantharaman K."/>
            <person name="Brown C.T."/>
            <person name="Hug L.A."/>
            <person name="Sharon I."/>
            <person name="Castelle C.J."/>
            <person name="Probst A.J."/>
            <person name="Thomas B.C."/>
            <person name="Singh A."/>
            <person name="Wilkins M.J."/>
            <person name="Karaoz U."/>
            <person name="Brodie E.L."/>
            <person name="Williams K.H."/>
            <person name="Hubbard S.S."/>
            <person name="Banfield J.F."/>
        </authorList>
    </citation>
    <scope>NUCLEOTIDE SEQUENCE [LARGE SCALE GENOMIC DNA]</scope>
</reference>